<evidence type="ECO:0000256" key="3">
    <source>
        <dbReference type="HAMAP-Rule" id="MF_01678"/>
    </source>
</evidence>
<feature type="active site" description="Proton donor" evidence="3">
    <location>
        <position position="235"/>
    </location>
</feature>
<dbReference type="STRING" id="525897.Dbac_0191"/>
<evidence type="ECO:0000256" key="1">
    <source>
        <dbReference type="ARBA" id="ARBA00022605"/>
    </source>
</evidence>
<keyword evidence="1 3" id="KW-0028">Amino-acid biosynthesis</keyword>
<dbReference type="EMBL" id="CP001629">
    <property type="protein sequence ID" value="ACU88318.1"/>
    <property type="molecule type" value="Genomic_DNA"/>
</dbReference>
<dbReference type="OrthoDB" id="9803436at2"/>
<comment type="catalytic activity">
    <reaction evidence="3">
        <text>5-(methylsulfanyl)-alpha-D-ribose 1-phosphate = 5-(methylsulfanyl)-D-ribulose 1-phosphate</text>
        <dbReference type="Rhea" id="RHEA:19989"/>
        <dbReference type="ChEBI" id="CHEBI:58533"/>
        <dbReference type="ChEBI" id="CHEBI:58548"/>
        <dbReference type="EC" id="5.3.1.23"/>
    </reaction>
</comment>
<feature type="binding site" evidence="3">
    <location>
        <begin position="47"/>
        <end position="49"/>
    </location>
    <ligand>
        <name>substrate</name>
    </ligand>
</feature>
<feature type="binding site" evidence="3">
    <location>
        <begin position="245"/>
        <end position="246"/>
    </location>
    <ligand>
        <name>substrate</name>
    </ligand>
</feature>
<dbReference type="PANTHER" id="PTHR43475">
    <property type="entry name" value="METHYLTHIORIBOSE-1-PHOSPHATE ISOMERASE"/>
    <property type="match status" value="1"/>
</dbReference>
<comment type="similarity">
    <text evidence="3">Belongs to the EIF-2B alpha/beta/delta subunits family. MtnA subfamily.</text>
</comment>
<keyword evidence="4" id="KW-0648">Protein biosynthesis</keyword>
<dbReference type="NCBIfam" id="TIGR00524">
    <property type="entry name" value="eIF-2B_rel"/>
    <property type="match status" value="1"/>
</dbReference>
<dbReference type="InterPro" id="IPR042529">
    <property type="entry name" value="IF_2B-like_C"/>
</dbReference>
<dbReference type="EC" id="5.3.1.23" evidence="3"/>
<organism evidence="4 5">
    <name type="scientific">Desulfomicrobium baculatum (strain DSM 4028 / VKM B-1378 / X)</name>
    <name type="common">Desulfovibrio baculatus</name>
    <dbReference type="NCBI Taxonomy" id="525897"/>
    <lineage>
        <taxon>Bacteria</taxon>
        <taxon>Pseudomonadati</taxon>
        <taxon>Thermodesulfobacteriota</taxon>
        <taxon>Desulfovibrionia</taxon>
        <taxon>Desulfovibrionales</taxon>
        <taxon>Desulfomicrobiaceae</taxon>
        <taxon>Desulfomicrobium</taxon>
    </lineage>
</organism>
<dbReference type="InterPro" id="IPR011559">
    <property type="entry name" value="Initiation_fac_2B_a/b/d"/>
</dbReference>
<evidence type="ECO:0000313" key="4">
    <source>
        <dbReference type="EMBL" id="ACU88318.1"/>
    </source>
</evidence>
<dbReference type="Proteomes" id="UP000002216">
    <property type="component" value="Chromosome"/>
</dbReference>
<dbReference type="HAMAP" id="MF_01678">
    <property type="entry name" value="Salvage_MtnA"/>
    <property type="match status" value="1"/>
</dbReference>
<feature type="binding site" evidence="3">
    <location>
        <position position="89"/>
    </location>
    <ligand>
        <name>substrate</name>
    </ligand>
</feature>
<dbReference type="Gene3D" id="3.40.50.10470">
    <property type="entry name" value="Translation initiation factor eif-2b, domain 2"/>
    <property type="match status" value="1"/>
</dbReference>
<dbReference type="UniPathway" id="UPA00904">
    <property type="reaction ID" value="UER00874"/>
</dbReference>
<comment type="function">
    <text evidence="3">Catalyzes the interconversion of methylthioribose-1-phosphate (MTR-1-P) into methylthioribulose-1-phosphate (MTRu-1-P).</text>
</comment>
<evidence type="ECO:0000256" key="2">
    <source>
        <dbReference type="ARBA" id="ARBA00023235"/>
    </source>
</evidence>
<dbReference type="GO" id="GO:0019509">
    <property type="term" value="P:L-methionine salvage from methylthioadenosine"/>
    <property type="evidence" value="ECO:0007669"/>
    <property type="project" value="UniProtKB-UniRule"/>
</dbReference>
<feature type="site" description="Transition state stabilizer" evidence="3">
    <location>
        <position position="155"/>
    </location>
</feature>
<keyword evidence="4" id="KW-0396">Initiation factor</keyword>
<sequence>MEDHIQFDADACALLLLDQRKLPLVEETYPCRTVEDVIYALQTMVVRGAPAIGVSAAYGCRIALKQAMAAGAYWRNELERLLSMLAQARPTAVNLAWAVGVMREAGAGIQDPRELGEVWSALAMKIHAEDIAMNKAMGRFGGALLDDGDTVMTHCNAGALATAGYGTALGVIRGAVDMGKKISVIANETRPFLQGARLTAYELHKDSIPVTVACDNACSLLMKRGLVHKVVVGADRIVANGDVANKIGTSGVAILARHYGIPFYVAAPSSTFDLATPDGSLIPIEDRTPLEVTHVGSTQITPDGVPVFNFAFDVTDHSLITGIITERGVLSPPYTSSIADIIGQDPRS</sequence>
<reference evidence="4 5" key="1">
    <citation type="journal article" date="2009" name="Stand. Genomic Sci.">
        <title>Complete genome sequence of Desulfomicrobium baculatum type strain (X).</title>
        <authorList>
            <person name="Copeland A."/>
            <person name="Spring S."/>
            <person name="Goker M."/>
            <person name="Schneider S."/>
            <person name="Lapidus A."/>
            <person name="Del Rio T.G."/>
            <person name="Tice H."/>
            <person name="Cheng J.F."/>
            <person name="Chen F."/>
            <person name="Nolan M."/>
            <person name="Bruce D."/>
            <person name="Goodwin L."/>
            <person name="Pitluck S."/>
            <person name="Ivanova N."/>
            <person name="Mavrommatis K."/>
            <person name="Ovchinnikova G."/>
            <person name="Pati A."/>
            <person name="Chen A."/>
            <person name="Palaniappan K."/>
            <person name="Land M."/>
            <person name="Hauser L."/>
            <person name="Chang Y.J."/>
            <person name="Jeffries C.C."/>
            <person name="Meincke L."/>
            <person name="Sims D."/>
            <person name="Brettin T."/>
            <person name="Detter J.C."/>
            <person name="Han C."/>
            <person name="Chain P."/>
            <person name="Bristow J."/>
            <person name="Eisen J.A."/>
            <person name="Markowitz V."/>
            <person name="Hugenholtz P."/>
            <person name="Kyrpides N.C."/>
            <person name="Klenk H.P."/>
            <person name="Lucas S."/>
        </authorList>
    </citation>
    <scope>NUCLEOTIDE SEQUENCE [LARGE SCALE GENOMIC DNA]</scope>
    <source>
        <strain evidence="5">DSM 4028 / VKM B-1378 / X</strain>
    </source>
</reference>
<proteinExistence type="inferred from homology"/>
<keyword evidence="3" id="KW-0486">Methionine biosynthesis</keyword>
<name>C7LT94_DESBD</name>
<dbReference type="GO" id="GO:0046523">
    <property type="term" value="F:S-methyl-5-thioribose-1-phosphate isomerase activity"/>
    <property type="evidence" value="ECO:0007669"/>
    <property type="project" value="UniProtKB-UniRule"/>
</dbReference>
<dbReference type="InterPro" id="IPR027363">
    <property type="entry name" value="M1Pi_N"/>
</dbReference>
<dbReference type="FunFam" id="1.20.120.420:FF:000003">
    <property type="entry name" value="Methylthioribose-1-phosphate isomerase"/>
    <property type="match status" value="1"/>
</dbReference>
<feature type="binding site" evidence="3">
    <location>
        <position position="194"/>
    </location>
    <ligand>
        <name>substrate</name>
    </ligand>
</feature>
<dbReference type="eggNOG" id="COG0182">
    <property type="taxonomic scope" value="Bacteria"/>
</dbReference>
<dbReference type="AlphaFoldDB" id="C7LT94"/>
<dbReference type="InterPro" id="IPR037171">
    <property type="entry name" value="NagB/RpiA_transferase-like"/>
</dbReference>
<evidence type="ECO:0000313" key="5">
    <source>
        <dbReference type="Proteomes" id="UP000002216"/>
    </source>
</evidence>
<keyword evidence="2 3" id="KW-0413">Isomerase</keyword>
<dbReference type="KEGG" id="dba:Dbac_0191"/>
<dbReference type="Gene3D" id="1.20.120.420">
    <property type="entry name" value="translation initiation factor eif-2b, domain 1"/>
    <property type="match status" value="1"/>
</dbReference>
<dbReference type="NCBIfam" id="NF004326">
    <property type="entry name" value="PRK05720.1"/>
    <property type="match status" value="1"/>
</dbReference>
<protein>
    <recommendedName>
        <fullName evidence="3">Methylthioribose-1-phosphate isomerase</fullName>
        <shortName evidence="3">M1Pi</shortName>
        <shortName evidence="3">MTR-1-P isomerase</shortName>
        <ecNumber evidence="3">5.3.1.23</ecNumber>
    </recommendedName>
    <alternativeName>
        <fullName evidence="3">S-methyl-5-thioribose-1-phosphate isomerase</fullName>
    </alternativeName>
</protein>
<dbReference type="Pfam" id="PF01008">
    <property type="entry name" value="IF-2B"/>
    <property type="match status" value="1"/>
</dbReference>
<keyword evidence="5" id="KW-1185">Reference proteome</keyword>
<dbReference type="SUPFAM" id="SSF100950">
    <property type="entry name" value="NagB/RpiA/CoA transferase-like"/>
    <property type="match status" value="1"/>
</dbReference>
<gene>
    <name evidence="3" type="primary">mtnA</name>
    <name evidence="4" type="ordered locus">Dbac_0191</name>
</gene>
<accession>C7LT94</accession>
<dbReference type="RefSeq" id="WP_012805403.1">
    <property type="nucleotide sequence ID" value="NC_013173.1"/>
</dbReference>
<dbReference type="InterPro" id="IPR000649">
    <property type="entry name" value="IF-2B-related"/>
</dbReference>
<dbReference type="InterPro" id="IPR005251">
    <property type="entry name" value="IF-M1Pi"/>
</dbReference>
<dbReference type="HOGENOM" id="CLU_016218_1_2_7"/>
<dbReference type="NCBIfam" id="TIGR00512">
    <property type="entry name" value="salvage_mtnA"/>
    <property type="match status" value="1"/>
</dbReference>
<dbReference type="FunFam" id="3.40.50.10470:FF:000006">
    <property type="entry name" value="Methylthioribose-1-phosphate isomerase"/>
    <property type="match status" value="1"/>
</dbReference>
<comment type="pathway">
    <text evidence="3">Amino-acid biosynthesis; L-methionine biosynthesis via salvage pathway; L-methionine from S-methyl-5-thio-alpha-D-ribose 1-phosphate: step 1/6.</text>
</comment>
<dbReference type="PANTHER" id="PTHR43475:SF1">
    <property type="entry name" value="METHYLTHIORIBOSE-1-PHOSPHATE ISOMERASE"/>
    <property type="match status" value="1"/>
</dbReference>
<dbReference type="GO" id="GO:0003743">
    <property type="term" value="F:translation initiation factor activity"/>
    <property type="evidence" value="ECO:0007669"/>
    <property type="project" value="UniProtKB-KW"/>
</dbReference>